<evidence type="ECO:0000313" key="1">
    <source>
        <dbReference type="EMBL" id="GAI16548.1"/>
    </source>
</evidence>
<comment type="caution">
    <text evidence="1">The sequence shown here is derived from an EMBL/GenBank/DDBJ whole genome shotgun (WGS) entry which is preliminary data.</text>
</comment>
<reference evidence="1" key="1">
    <citation type="journal article" date="2014" name="Front. Microbiol.">
        <title>High frequency of phylogenetically diverse reductive dehalogenase-homologous genes in deep subseafloor sedimentary metagenomes.</title>
        <authorList>
            <person name="Kawai M."/>
            <person name="Futagami T."/>
            <person name="Toyoda A."/>
            <person name="Takaki Y."/>
            <person name="Nishi S."/>
            <person name="Hori S."/>
            <person name="Arai W."/>
            <person name="Tsubouchi T."/>
            <person name="Morono Y."/>
            <person name="Uchiyama I."/>
            <person name="Ito T."/>
            <person name="Fujiyama A."/>
            <person name="Inagaki F."/>
            <person name="Takami H."/>
        </authorList>
    </citation>
    <scope>NUCLEOTIDE SEQUENCE</scope>
    <source>
        <strain evidence="1">Expedition CK06-06</strain>
    </source>
</reference>
<accession>X1LBU7</accession>
<organism evidence="1">
    <name type="scientific">marine sediment metagenome</name>
    <dbReference type="NCBI Taxonomy" id="412755"/>
    <lineage>
        <taxon>unclassified sequences</taxon>
        <taxon>metagenomes</taxon>
        <taxon>ecological metagenomes</taxon>
    </lineage>
</organism>
<name>X1LBU7_9ZZZZ</name>
<gene>
    <name evidence="1" type="ORF">S06H3_16414</name>
</gene>
<dbReference type="EMBL" id="BARV01008121">
    <property type="protein sequence ID" value="GAI16548.1"/>
    <property type="molecule type" value="Genomic_DNA"/>
</dbReference>
<sequence>MTSENKMKKQFKHLFSEFCDKLQSYKNFNPPLKKPVYTIKGPIVEEINRINQNEKNIEEWLTYPPNFYIEESIQDMEMDLFTWLYEYVFKETEFMHLHLNLQETVHQSHFTHVFIHTP</sequence>
<proteinExistence type="predicted"/>
<dbReference type="AlphaFoldDB" id="X1LBU7"/>
<protein>
    <submittedName>
        <fullName evidence="1">Uncharacterized protein</fullName>
    </submittedName>
</protein>